<dbReference type="InterPro" id="IPR052077">
    <property type="entry name" value="CcrZ_PhaseVar_Mediator"/>
</dbReference>
<feature type="domain" description="Aminoglycoside phosphotransferase" evidence="1">
    <location>
        <begin position="49"/>
        <end position="221"/>
    </location>
</feature>
<dbReference type="Proteomes" id="UP000433223">
    <property type="component" value="Chromosome"/>
</dbReference>
<dbReference type="Proteomes" id="UP000503166">
    <property type="component" value="Chromosome"/>
</dbReference>
<dbReference type="NCBIfam" id="NF046102">
    <property type="entry name" value="CellCycRegCcrZ"/>
    <property type="match status" value="1"/>
</dbReference>
<name>A0A6G8I0I5_9STRE</name>
<evidence type="ECO:0000313" key="5">
    <source>
        <dbReference type="Proteomes" id="UP000503166"/>
    </source>
</evidence>
<evidence type="ECO:0000313" key="3">
    <source>
        <dbReference type="EMBL" id="QIM46673.1"/>
    </source>
</evidence>
<dbReference type="PANTHER" id="PTHR40086">
    <property type="entry name" value="PHOSPHOTRANSFERASE YTMP-RELATED"/>
    <property type="match status" value="1"/>
</dbReference>
<evidence type="ECO:0000259" key="1">
    <source>
        <dbReference type="Pfam" id="PF01636"/>
    </source>
</evidence>
<dbReference type="SUPFAM" id="SSF56112">
    <property type="entry name" value="Protein kinase-like (PK-like)"/>
    <property type="match status" value="1"/>
</dbReference>
<organism evidence="3 5">
    <name type="scientific">Streptococcus ruminicola</name>
    <dbReference type="NCBI Taxonomy" id="2686210"/>
    <lineage>
        <taxon>Bacteria</taxon>
        <taxon>Bacillati</taxon>
        <taxon>Bacillota</taxon>
        <taxon>Bacilli</taxon>
        <taxon>Lactobacillales</taxon>
        <taxon>Streptococcaceae</taxon>
        <taxon>Streptococcus</taxon>
    </lineage>
</organism>
<dbReference type="EMBL" id="CP046919">
    <property type="protein sequence ID" value="QIM46673.1"/>
    <property type="molecule type" value="Genomic_DNA"/>
</dbReference>
<accession>A0A6G8I0I5</accession>
<keyword evidence="3" id="KW-0808">Transferase</keyword>
<protein>
    <submittedName>
        <fullName evidence="3">Phosphotransferase</fullName>
    </submittedName>
</protein>
<dbReference type="KEGG" id="srum:GPZ88_06340"/>
<dbReference type="GO" id="GO:0016740">
    <property type="term" value="F:transferase activity"/>
    <property type="evidence" value="ECO:0007669"/>
    <property type="project" value="UniProtKB-KW"/>
</dbReference>
<reference evidence="2 4" key="1">
    <citation type="submission" date="2019-12" db="EMBL/GenBank/DDBJ databases">
        <title>Complete genome sequence of Streptococcus lutetiensis CNU 77-61 isolated from Capra aegagrus hircus.</title>
        <authorList>
            <person name="Park S.Y."/>
            <person name="Kim J.H."/>
            <person name="Seo S.W."/>
        </authorList>
    </citation>
    <scope>NUCLEOTIDE SEQUENCE [LARGE SCALE GENOMIC DNA]</scope>
    <source>
        <strain evidence="2 4">CNU_77-61</strain>
    </source>
</reference>
<evidence type="ECO:0000313" key="2">
    <source>
        <dbReference type="EMBL" id="QGZ26728.1"/>
    </source>
</evidence>
<proteinExistence type="predicted"/>
<evidence type="ECO:0000313" key="4">
    <source>
        <dbReference type="Proteomes" id="UP000433223"/>
    </source>
</evidence>
<keyword evidence="4" id="KW-1185">Reference proteome</keyword>
<dbReference type="Pfam" id="PF01636">
    <property type="entry name" value="APH"/>
    <property type="match status" value="1"/>
</dbReference>
<dbReference type="InterPro" id="IPR011009">
    <property type="entry name" value="Kinase-like_dom_sf"/>
</dbReference>
<dbReference type="EMBL" id="CP046875">
    <property type="protein sequence ID" value="QGZ26728.1"/>
    <property type="molecule type" value="Genomic_DNA"/>
</dbReference>
<dbReference type="RefSeq" id="WP_158913196.1">
    <property type="nucleotide sequence ID" value="NZ_CP046875.1"/>
</dbReference>
<reference evidence="3 5" key="2">
    <citation type="submission" date="2019-12" db="EMBL/GenBank/DDBJ databases">
        <title>Complete genome sequence of Streptococcus sp. CNU G2 isolated frome Bos taurus coreanae.</title>
        <authorList>
            <person name="Park S.Y."/>
            <person name="Kim J.H."/>
            <person name="Seo S.W."/>
        </authorList>
    </citation>
    <scope>NUCLEOTIDE SEQUENCE [LARGE SCALE GENOMIC DNA]</scope>
    <source>
        <strain evidence="3 5">CNU G2</strain>
    </source>
</reference>
<sequence length="273" mass="32093">MKEKEGRQVTTVSDQELTMTPLRGKSGKAFIGQYPNGEKIFIKFNTTPILPALAKEQIAPQLLWVRRTGNGDTMSAQEWLDGRILTKEDMGSKQIVHILLRLHKSRPLVNQLLQLNYKIENPYDLLVDWEKNAPLQIRENTYLQGIVKELKRSLPEFRSEVATIVHGDIKHSNWVITTSGMIYLVDWDSVRLTDRMYDVAFLLSHYIPYTRWGEWLNYYGYKDNEKVRSKVAWYGQFSYLSQILKCFDKRDMEHVNQEIYGLRKFRELVSKNK</sequence>
<dbReference type="Gene3D" id="3.90.1200.10">
    <property type="match status" value="1"/>
</dbReference>
<dbReference type="PANTHER" id="PTHR40086:SF1">
    <property type="entry name" value="CELL CYCLE REGULATOR CCRZ"/>
    <property type="match status" value="1"/>
</dbReference>
<dbReference type="AlphaFoldDB" id="A0A6G8I0I5"/>
<gene>
    <name evidence="2" type="ORF">GP482_00600</name>
    <name evidence="3" type="ORF">GPZ88_06340</name>
</gene>
<dbReference type="InterPro" id="IPR002575">
    <property type="entry name" value="Aminoglycoside_PTrfase"/>
</dbReference>